<feature type="domain" description="Bacterial type II secretion system protein E" evidence="3">
    <location>
        <begin position="151"/>
        <end position="342"/>
    </location>
</feature>
<accession>A0A650CH67</accession>
<evidence type="ECO:0000256" key="1">
    <source>
        <dbReference type="ARBA" id="ARBA00006611"/>
    </source>
</evidence>
<dbReference type="Proteomes" id="UP000582213">
    <property type="component" value="Unassembled WGS sequence"/>
</dbReference>
<name>A0A650CH67_SULOH</name>
<keyword evidence="4" id="KW-0969">Cilium</keyword>
<dbReference type="Gene3D" id="3.30.450.380">
    <property type="match status" value="1"/>
</dbReference>
<dbReference type="CDD" id="cd01130">
    <property type="entry name" value="VirB11-like_ATPase"/>
    <property type="match status" value="1"/>
</dbReference>
<dbReference type="PANTHER" id="PTHR30486:SF6">
    <property type="entry name" value="TYPE IV PILUS RETRACTATION ATPASE PILT"/>
    <property type="match status" value="1"/>
</dbReference>
<evidence type="ECO:0000259" key="3">
    <source>
        <dbReference type="Pfam" id="PF00437"/>
    </source>
</evidence>
<keyword evidence="2" id="KW-1133">Transmembrane helix</keyword>
<evidence type="ECO:0000313" key="5">
    <source>
        <dbReference type="EMBL" id="QGR17109.1"/>
    </source>
</evidence>
<keyword evidence="4" id="KW-0282">Flagellum</keyword>
<dbReference type="InterPro" id="IPR027417">
    <property type="entry name" value="P-loop_NTPase"/>
</dbReference>
<reference evidence="4 7" key="2">
    <citation type="submission" date="2020-08" db="EMBL/GenBank/DDBJ databases">
        <title>Genomic Encyclopedia of Type Strains, Phase IV (KMG-IV): sequencing the most valuable type-strain genomes for metagenomic binning, comparative biology and taxonomic classification.</title>
        <authorList>
            <person name="Goeker M."/>
        </authorList>
    </citation>
    <scope>NUCLEOTIDE SEQUENCE [LARGE SCALE GENOMIC DNA]</scope>
    <source>
        <strain evidence="4 7">DSM 12421</strain>
    </source>
</reference>
<keyword evidence="6" id="KW-1185">Reference proteome</keyword>
<keyword evidence="4" id="KW-0966">Cell projection</keyword>
<keyword evidence="2" id="KW-0812">Transmembrane</keyword>
<keyword evidence="2" id="KW-0472">Membrane</keyword>
<dbReference type="RefSeq" id="WP_156014620.1">
    <property type="nucleotide sequence ID" value="NZ_CP045484.1"/>
</dbReference>
<comment type="similarity">
    <text evidence="1">Belongs to the GSP E family.</text>
</comment>
<dbReference type="PANTHER" id="PTHR30486">
    <property type="entry name" value="TWITCHING MOTILITY PROTEIN PILT"/>
    <property type="match status" value="1"/>
</dbReference>
<dbReference type="SUPFAM" id="SSF52540">
    <property type="entry name" value="P-loop containing nucleoside triphosphate hydrolases"/>
    <property type="match status" value="1"/>
</dbReference>
<gene>
    <name evidence="5" type="ORF">D1869_07870</name>
    <name evidence="4" type="ORF">HNQ62_000155</name>
</gene>
<dbReference type="GO" id="GO:0016887">
    <property type="term" value="F:ATP hydrolysis activity"/>
    <property type="evidence" value="ECO:0007669"/>
    <property type="project" value="InterPro"/>
</dbReference>
<dbReference type="Pfam" id="PF00437">
    <property type="entry name" value="T2SSE"/>
    <property type="match status" value="1"/>
</dbReference>
<evidence type="ECO:0000313" key="7">
    <source>
        <dbReference type="Proteomes" id="UP000582213"/>
    </source>
</evidence>
<evidence type="ECO:0000313" key="6">
    <source>
        <dbReference type="Proteomes" id="UP000427373"/>
    </source>
</evidence>
<dbReference type="EMBL" id="JACHFY010000001">
    <property type="protein sequence ID" value="MBB5252437.1"/>
    <property type="molecule type" value="Genomic_DNA"/>
</dbReference>
<feature type="transmembrane region" description="Helical" evidence="2">
    <location>
        <begin position="196"/>
        <end position="215"/>
    </location>
</feature>
<evidence type="ECO:0000256" key="2">
    <source>
        <dbReference type="SAM" id="Phobius"/>
    </source>
</evidence>
<sequence>MTTILHEYYVGPAKIRILRDDNGICKYIVEEPQLTEYEEEIKNSILSEIMYTNLKNIEDFVISKLKDKGFKDDVIEKILYHVKKSMLYDNITPLMLDQEIEEIECRGFGYPITVIHRSFSECIRLFTNIIPKNEDDIIKIIEKMANKANKSINIAKPYVEFSLPEGHRVAATLGSEISLPGSTFDIRKFPSKPLSIIQMIINGMLNELIASYLWFIMKYKPFIMILGPTGSGKTSLLTAILNLINPSYKILTIEDTPEINITSDNWVRFISRSTLAGNYDVTLSDLAKLALRYRPDYLVVGEVRGKEIEALIHAAASGHGSLTTFHGSRPIDAITRITDLLSSDLSKLFLQTIWSFIIVSRRKEGNKSIRSIIGIYETLIDKNKIKFKKVIEWSFIKNEFIPLDINSLSKRSYRLKWISRVYGLSIEEIRQEIERRMNFLTTLKNEKVIDFVDVSYKIRKFYEVGEVSAKNVAQ</sequence>
<dbReference type="InterPro" id="IPR050921">
    <property type="entry name" value="T4SS_GSP_E_ATPase"/>
</dbReference>
<dbReference type="InterPro" id="IPR001482">
    <property type="entry name" value="T2SS/T4SS_dom"/>
</dbReference>
<dbReference type="GeneID" id="42801156"/>
<dbReference type="EMBL" id="CP045484">
    <property type="protein sequence ID" value="QGR17109.1"/>
    <property type="molecule type" value="Genomic_DNA"/>
</dbReference>
<protein>
    <submittedName>
        <fullName evidence="4">Flagellar protein FlaI</fullName>
    </submittedName>
    <submittedName>
        <fullName evidence="5">Type II secretion system protein VirB</fullName>
    </submittedName>
</protein>
<evidence type="ECO:0000313" key="4">
    <source>
        <dbReference type="EMBL" id="MBB5252437.1"/>
    </source>
</evidence>
<dbReference type="AlphaFoldDB" id="A0A650CH67"/>
<dbReference type="Proteomes" id="UP000427373">
    <property type="component" value="Chromosome"/>
</dbReference>
<dbReference type="OrthoDB" id="33500at2157"/>
<organism evidence="5 6">
    <name type="scientific">Sulfurisphaera ohwakuensis</name>
    <dbReference type="NCBI Taxonomy" id="69656"/>
    <lineage>
        <taxon>Archaea</taxon>
        <taxon>Thermoproteota</taxon>
        <taxon>Thermoprotei</taxon>
        <taxon>Sulfolobales</taxon>
        <taxon>Sulfolobaceae</taxon>
        <taxon>Sulfurisphaera</taxon>
    </lineage>
</organism>
<dbReference type="Gene3D" id="3.40.50.300">
    <property type="entry name" value="P-loop containing nucleotide triphosphate hydrolases"/>
    <property type="match status" value="1"/>
</dbReference>
<dbReference type="KEGG" id="soh:D1869_07870"/>
<proteinExistence type="inferred from homology"/>
<reference evidence="5 6" key="1">
    <citation type="submission" date="2019-10" db="EMBL/GenBank/DDBJ databases">
        <title>Genome Sequences from Six Type Strain Members of the Archaeal Family Sulfolobaceae: Acidianus ambivalens, Acidianus infernus, Metallosphaera prunae, Stygiolobus azoricus, Sulfolobus metallicus, and Sulfurisphaera ohwakuensis.</title>
        <authorList>
            <person name="Counts J.A."/>
            <person name="Kelly R.M."/>
        </authorList>
    </citation>
    <scope>NUCLEOTIDE SEQUENCE [LARGE SCALE GENOMIC DNA]</scope>
    <source>
        <strain evidence="5 6">TA-1</strain>
    </source>
</reference>